<keyword evidence="4" id="KW-0653">Protein transport</keyword>
<accession>N6UTL6</accession>
<proteinExistence type="inferred from homology"/>
<evidence type="ECO:0000256" key="4">
    <source>
        <dbReference type="RuleBase" id="RU367079"/>
    </source>
</evidence>
<evidence type="ECO:0000256" key="1">
    <source>
        <dbReference type="ARBA" id="ARBA00010470"/>
    </source>
</evidence>
<evidence type="ECO:0000313" key="7">
    <source>
        <dbReference type="EMBL" id="ENN82092.1"/>
    </source>
</evidence>
<reference evidence="7" key="1">
    <citation type="journal article" date="2013" name="Genome Biol.">
        <title>Draft genome of the mountain pine beetle, Dendroctonus ponderosae Hopkins, a major forest pest.</title>
        <authorList>
            <person name="Keeling C.I."/>
            <person name="Yuen M.M."/>
            <person name="Liao N.Y."/>
            <person name="Docking T.R."/>
            <person name="Chan S.K."/>
            <person name="Taylor G.A."/>
            <person name="Palmquist D.L."/>
            <person name="Jackman S.D."/>
            <person name="Nguyen A."/>
            <person name="Li M."/>
            <person name="Henderson H."/>
            <person name="Janes J.K."/>
            <person name="Zhao Y."/>
            <person name="Pandoh P."/>
            <person name="Moore R."/>
            <person name="Sperling F.A."/>
            <person name="Huber D.P."/>
            <person name="Birol I."/>
            <person name="Jones S.J."/>
            <person name="Bohlmann J."/>
        </authorList>
    </citation>
    <scope>NUCLEOTIDE SEQUENCE</scope>
</reference>
<feature type="signal peptide" evidence="6">
    <location>
        <begin position="1"/>
        <end position="24"/>
    </location>
</feature>
<dbReference type="InterPro" id="IPR007191">
    <property type="entry name" value="Sec8_exocyst_N"/>
</dbReference>
<dbReference type="PANTHER" id="PTHR14146">
    <property type="entry name" value="EXOCYST COMPLEX COMPONENT 4"/>
    <property type="match status" value="1"/>
</dbReference>
<evidence type="ECO:0000256" key="6">
    <source>
        <dbReference type="SAM" id="SignalP"/>
    </source>
</evidence>
<dbReference type="OrthoDB" id="272977at2759"/>
<feature type="non-terminal residue" evidence="7">
    <location>
        <position position="1"/>
    </location>
</feature>
<dbReference type="GO" id="GO:0006612">
    <property type="term" value="P:protein targeting to membrane"/>
    <property type="evidence" value="ECO:0007669"/>
    <property type="project" value="UniProtKB-UniRule"/>
</dbReference>
<keyword evidence="6" id="KW-0732">Signal</keyword>
<dbReference type="AlphaFoldDB" id="N6UTL6"/>
<dbReference type="HOGENOM" id="CLU_012416_0_0_1"/>
<dbReference type="GO" id="GO:0045202">
    <property type="term" value="C:synapse"/>
    <property type="evidence" value="ECO:0007669"/>
    <property type="project" value="TreeGrafter"/>
</dbReference>
<comment type="similarity">
    <text evidence="1 4">Belongs to the SEC8 family.</text>
</comment>
<keyword evidence="3 4" id="KW-0268">Exocytosis</keyword>
<organism evidence="7">
    <name type="scientific">Dendroctonus ponderosae</name>
    <name type="common">Mountain pine beetle</name>
    <dbReference type="NCBI Taxonomy" id="77166"/>
    <lineage>
        <taxon>Eukaryota</taxon>
        <taxon>Metazoa</taxon>
        <taxon>Ecdysozoa</taxon>
        <taxon>Arthropoda</taxon>
        <taxon>Hexapoda</taxon>
        <taxon>Insecta</taxon>
        <taxon>Pterygota</taxon>
        <taxon>Neoptera</taxon>
        <taxon>Endopterygota</taxon>
        <taxon>Coleoptera</taxon>
        <taxon>Polyphaga</taxon>
        <taxon>Cucujiformia</taxon>
        <taxon>Curculionidae</taxon>
        <taxon>Scolytinae</taxon>
        <taxon>Dendroctonus</taxon>
    </lineage>
</organism>
<dbReference type="GO" id="GO:0000145">
    <property type="term" value="C:exocyst"/>
    <property type="evidence" value="ECO:0007669"/>
    <property type="project" value="UniProtKB-UniRule"/>
</dbReference>
<dbReference type="EMBL" id="KB739858">
    <property type="protein sequence ID" value="ENN82092.1"/>
    <property type="molecule type" value="Genomic_DNA"/>
</dbReference>
<evidence type="ECO:0000256" key="3">
    <source>
        <dbReference type="ARBA" id="ARBA00022483"/>
    </source>
</evidence>
<dbReference type="InterPro" id="IPR039682">
    <property type="entry name" value="Sec8/EXOC4"/>
</dbReference>
<dbReference type="Pfam" id="PF04048">
    <property type="entry name" value="Sec8_N"/>
    <property type="match status" value="1"/>
</dbReference>
<dbReference type="GO" id="GO:0007268">
    <property type="term" value="P:chemical synaptic transmission"/>
    <property type="evidence" value="ECO:0007669"/>
    <property type="project" value="TreeGrafter"/>
</dbReference>
<name>N6UTL6_DENPD</name>
<keyword evidence="2 4" id="KW-0813">Transport</keyword>
<evidence type="ECO:0000256" key="2">
    <source>
        <dbReference type="ARBA" id="ARBA00022448"/>
    </source>
</evidence>
<dbReference type="GO" id="GO:0015031">
    <property type="term" value="P:protein transport"/>
    <property type="evidence" value="ECO:0007669"/>
    <property type="project" value="UniProtKB-KW"/>
</dbReference>
<dbReference type="GO" id="GO:0006893">
    <property type="term" value="P:Golgi to plasma membrane transport"/>
    <property type="evidence" value="ECO:0007669"/>
    <property type="project" value="TreeGrafter"/>
</dbReference>
<sequence length="940" mass="108081">MTGLYPNALGVLELLLCIFSIDQSGLLMSVIRTLSASETNEQRDREKAKLEADFKVCDQKLDRLVSHHENDLTQVMRLFGTISQSVTENRDKIHTVKEMLQDCKKKLRCKRDELKALWMEGLEYKYMLQLLQEIEKMNNIPSQLATHMSHKRFLHATKLLVEAVKLGKDPLEGVESLKELSQELEQRKEVLTFCSLQFHQLHLQILSELKNILYTKPCQHILTLRRQGSGRDGFLIHSPLQRSMKGRLSGRNRSNVSRNLMDELSNDDFNLEEDLENLNIDENNRQYVSILVKSLCLLEKLPYTLDELVREMQASLTHIIQKSTQHVIDYAENVDSKLALKELINILFDQFKEIADSHLIFLKWVDKGIKIHRINLKPYGLQYYWSQVQEVLQIFLNDYLDLQNMSTALQTDKTVESGDISAYFSRRKQQSKKKSLFKFEGSSSALSLSNALKSSKKEKVLICSSHPNNILVVFIPFMCFTEDIEQMLGMAHASCSLYGYITQHISNVYLKRKSEEIIEQVENAFKAADAWKNTVLLDVSAGYKPLLVSTVTVERCIREWKAILQSLPLYSEKIADYSVNVLKEYKDTCYAAYRGMVQPHSEDKRICSAAWLKDEDINRSLPNWLNLKAQQEYHARSERGRKILRDQPSEEESPEDVRMRNRKEAEILASNLGEGGVSSSEILSDISLLKELATLQESMEWFSVRMFQYTSEFRLEPSRLSPPKPDNNSHNDLMPPVSSSTLHQLTSIAQEFDELANTCLMLLHLEVRVQCFHYLLAQAHYNKDSHEPDPKVSELSKVLANVDEAMTSSLHPRKCKYIFEGLGHLIAKILISSAQYIQVINDAGIQRMCRNIFALQQTLTNITMTRELALDHARHYFELFFLTPEEILNGIVDKGPEFSELEYMNALQLLNRSQKNKDSSSVTVHLERLSDILGEVGVTV</sequence>
<dbReference type="GO" id="GO:0090522">
    <property type="term" value="P:vesicle tethering involved in exocytosis"/>
    <property type="evidence" value="ECO:0007669"/>
    <property type="project" value="UniProtKB-UniRule"/>
</dbReference>
<feature type="region of interest" description="Disordered" evidence="5">
    <location>
        <begin position="638"/>
        <end position="660"/>
    </location>
</feature>
<comment type="function">
    <text evidence="4">Component of the exocyst complex involved in the docking of exocytic vesicles with fusion sites on the plasma membrane.</text>
</comment>
<feature type="chain" id="PRO_5009708289" description="Exocyst complex component Sec8" evidence="6">
    <location>
        <begin position="25"/>
        <end position="940"/>
    </location>
</feature>
<dbReference type="GO" id="GO:0006904">
    <property type="term" value="P:vesicle docking involved in exocytosis"/>
    <property type="evidence" value="ECO:0007669"/>
    <property type="project" value="InterPro"/>
</dbReference>
<dbReference type="GO" id="GO:0032584">
    <property type="term" value="C:growth cone membrane"/>
    <property type="evidence" value="ECO:0007669"/>
    <property type="project" value="TreeGrafter"/>
</dbReference>
<dbReference type="OMA" id="HMEVRCR"/>
<dbReference type="PANTHER" id="PTHR14146:SF0">
    <property type="entry name" value="EXOCYST COMPLEX COMPONENT 4"/>
    <property type="match status" value="1"/>
</dbReference>
<evidence type="ECO:0000256" key="5">
    <source>
        <dbReference type="SAM" id="MobiDB-lite"/>
    </source>
</evidence>
<gene>
    <name evidence="7" type="ORF">YQE_01525</name>
</gene>
<feature type="compositionally biased region" description="Basic and acidic residues" evidence="5">
    <location>
        <begin position="638"/>
        <end position="648"/>
    </location>
</feature>
<protein>
    <recommendedName>
        <fullName evidence="4">Exocyst complex component Sec8</fullName>
    </recommendedName>
</protein>